<dbReference type="Pfam" id="PF03966">
    <property type="entry name" value="Trm112p"/>
    <property type="match status" value="1"/>
</dbReference>
<dbReference type="PANTHER" id="PTHR12773">
    <property type="entry name" value="UPF0315 PROTEIN-RELATED"/>
    <property type="match status" value="1"/>
</dbReference>
<comment type="similarity">
    <text evidence="1">Belongs to the TRM112 family.</text>
</comment>
<accession>A0AAJ6QL17</accession>
<dbReference type="InterPro" id="IPR039127">
    <property type="entry name" value="Trm112"/>
</dbReference>
<dbReference type="RefSeq" id="XP_003738375.1">
    <property type="nucleotide sequence ID" value="XM_003738327.1"/>
</dbReference>
<dbReference type="SUPFAM" id="SSF158997">
    <property type="entry name" value="Trm112p-like"/>
    <property type="match status" value="1"/>
</dbReference>
<dbReference type="CDD" id="cd21089">
    <property type="entry name" value="Trm112-like"/>
    <property type="match status" value="1"/>
</dbReference>
<dbReference type="GO" id="GO:0070476">
    <property type="term" value="P:rRNA (guanine-N7)-methylation"/>
    <property type="evidence" value="ECO:0007669"/>
    <property type="project" value="TreeGrafter"/>
</dbReference>
<keyword evidence="4" id="KW-1185">Reference proteome</keyword>
<evidence type="ECO:0000256" key="2">
    <source>
        <dbReference type="ARBA" id="ARBA00019989"/>
    </source>
</evidence>
<dbReference type="AlphaFoldDB" id="A0AAJ6QL17"/>
<dbReference type="InterPro" id="IPR005651">
    <property type="entry name" value="Trm112-like"/>
</dbReference>
<dbReference type="Proteomes" id="UP000694867">
    <property type="component" value="Unplaced"/>
</dbReference>
<dbReference type="GO" id="GO:0046982">
    <property type="term" value="F:protein heterodimerization activity"/>
    <property type="evidence" value="ECO:0007669"/>
    <property type="project" value="InterPro"/>
</dbReference>
<proteinExistence type="inferred from homology"/>
<dbReference type="PANTHER" id="PTHR12773:SF0">
    <property type="entry name" value="MULTIFUNCTIONAL METHYLTRANSFERASE SUBUNIT TRM112-LIKE PROTEIN"/>
    <property type="match status" value="1"/>
</dbReference>
<evidence type="ECO:0000313" key="4">
    <source>
        <dbReference type="Proteomes" id="UP000694867"/>
    </source>
</evidence>
<dbReference type="GeneID" id="100900292"/>
<dbReference type="GO" id="GO:0030488">
    <property type="term" value="P:tRNA methylation"/>
    <property type="evidence" value="ECO:0007669"/>
    <property type="project" value="TreeGrafter"/>
</dbReference>
<evidence type="ECO:0000256" key="3">
    <source>
        <dbReference type="ARBA" id="ARBA00030516"/>
    </source>
</evidence>
<name>A0AAJ6QL17_9ACAR</name>
<sequence>MKLLTHNMLTSKAIKGVQTGFPLNIVVKKTKTVETEFSSEFIQRMLPKLDWPAFLKAAQTLGVGSQLPDSPPTETTDETVLRSIHHALVEVEVIEGELICPETERKFPISNGIPNMLLNEDEI</sequence>
<protein>
    <recommendedName>
        <fullName evidence="2">Multifunctional methyltransferase subunit TRM112-like protein</fullName>
    </recommendedName>
    <alternativeName>
        <fullName evidence="3">tRNA methyltransferase 112 homolog</fullName>
    </alternativeName>
</protein>
<organism evidence="4 5">
    <name type="scientific">Galendromus occidentalis</name>
    <name type="common">western predatory mite</name>
    <dbReference type="NCBI Taxonomy" id="34638"/>
    <lineage>
        <taxon>Eukaryota</taxon>
        <taxon>Metazoa</taxon>
        <taxon>Ecdysozoa</taxon>
        <taxon>Arthropoda</taxon>
        <taxon>Chelicerata</taxon>
        <taxon>Arachnida</taxon>
        <taxon>Acari</taxon>
        <taxon>Parasitiformes</taxon>
        <taxon>Mesostigmata</taxon>
        <taxon>Gamasina</taxon>
        <taxon>Phytoseioidea</taxon>
        <taxon>Phytoseiidae</taxon>
        <taxon>Typhlodrominae</taxon>
        <taxon>Galendromus</taxon>
    </lineage>
</organism>
<gene>
    <name evidence="5" type="primary">LOC100900292</name>
</gene>
<reference evidence="5" key="1">
    <citation type="submission" date="2025-08" db="UniProtKB">
        <authorList>
            <consortium name="RefSeq"/>
        </authorList>
    </citation>
    <scope>IDENTIFICATION</scope>
</reference>
<evidence type="ECO:0000313" key="5">
    <source>
        <dbReference type="RefSeq" id="XP_003738375.1"/>
    </source>
</evidence>
<dbReference type="KEGG" id="goe:100900292"/>
<dbReference type="CTD" id="51504"/>
<evidence type="ECO:0000256" key="1">
    <source>
        <dbReference type="ARBA" id="ARBA00007980"/>
    </source>
</evidence>
<dbReference type="Gene3D" id="2.20.25.10">
    <property type="match status" value="1"/>
</dbReference>